<organism evidence="2 4">
    <name type="scientific">Ignatzschineria cameli</name>
    <dbReference type="NCBI Taxonomy" id="2182793"/>
    <lineage>
        <taxon>Bacteria</taxon>
        <taxon>Pseudomonadati</taxon>
        <taxon>Pseudomonadota</taxon>
        <taxon>Gammaproteobacteria</taxon>
        <taxon>Cardiobacteriales</taxon>
        <taxon>Ignatzschineriaceae</taxon>
        <taxon>Ignatzschineria</taxon>
    </lineage>
</organism>
<name>A0A2U2AQC2_9GAMM</name>
<evidence type="ECO:0000313" key="2">
    <source>
        <dbReference type="EMBL" id="PWD85834.1"/>
    </source>
</evidence>
<dbReference type="EMBL" id="QEWW01000004">
    <property type="protein sequence ID" value="PWD85834.1"/>
    <property type="molecule type" value="Genomic_DNA"/>
</dbReference>
<dbReference type="AlphaFoldDB" id="A0A2U2AQC2"/>
<dbReference type="PANTHER" id="PTHR40396">
    <property type="entry name" value="ATPASE-LIKE PROTEIN"/>
    <property type="match status" value="1"/>
</dbReference>
<reference evidence="2" key="1">
    <citation type="journal article" date="2018" name="Genome Announc.">
        <title>Ignatzschineria cameli sp. nov., isolated from necrotic foot tissue of dromedaries (Camelus dromedarius) and associated maggots (Wohlfahrtia species) in Dubai.</title>
        <authorList>
            <person name="Tsang C.C."/>
            <person name="Tang J.Y."/>
            <person name="Fong J.Y."/>
            <person name="Kinne J."/>
            <person name="Lee H.H."/>
            <person name="Joseph M."/>
            <person name="Jose S."/>
            <person name="Schuster R.K."/>
            <person name="Tang Y."/>
            <person name="Sivakumar S."/>
            <person name="Chen J.H."/>
            <person name="Teng J.L."/>
            <person name="Lau S.K."/>
            <person name="Wernery U."/>
            <person name="Woo P.C."/>
        </authorList>
    </citation>
    <scope>NUCLEOTIDE SEQUENCE</scope>
    <source>
        <strain evidence="2">UAE-HKU57</strain>
        <strain evidence="3">UAE-HKU58</strain>
    </source>
</reference>
<evidence type="ECO:0000313" key="3">
    <source>
        <dbReference type="EMBL" id="PWD91722.1"/>
    </source>
</evidence>
<dbReference type="PANTHER" id="PTHR40396:SF1">
    <property type="entry name" value="ATPASE AAA-TYPE CORE DOMAIN-CONTAINING PROTEIN"/>
    <property type="match status" value="1"/>
</dbReference>
<evidence type="ECO:0000313" key="5">
    <source>
        <dbReference type="Proteomes" id="UP000245217"/>
    </source>
</evidence>
<feature type="domain" description="ATPase AAA-type core" evidence="1">
    <location>
        <begin position="44"/>
        <end position="398"/>
    </location>
</feature>
<dbReference type="Proteomes" id="UP000245217">
    <property type="component" value="Unassembled WGS sequence"/>
</dbReference>
<gene>
    <name evidence="2" type="ORF">DC077_07330</name>
    <name evidence="3" type="ORF">DC078_06950</name>
</gene>
<dbReference type="Pfam" id="PF13304">
    <property type="entry name" value="AAA_21"/>
    <property type="match status" value="1"/>
</dbReference>
<dbReference type="Gene3D" id="3.40.50.300">
    <property type="entry name" value="P-loop containing nucleotide triphosphate hydrolases"/>
    <property type="match status" value="2"/>
</dbReference>
<accession>A0A2U2AQC2</accession>
<reference evidence="4 5" key="2">
    <citation type="submission" date="2018-05" db="EMBL/GenBank/DDBJ databases">
        <title>Ignatzschineria dubaiensis sp. nov., isolated from necrotic foot tissues of dromedaries (Camelus dromedarius) and associated maggots in Dubai, United Arab Emirates.</title>
        <authorList>
            <person name="Tsang C.C."/>
            <person name="Tang J.Y.M."/>
            <person name="Fong J.Y.H."/>
            <person name="Kinne J."/>
            <person name="Lee H.H."/>
            <person name="Joseph M."/>
            <person name="Jose S."/>
            <person name="Schuster R.K."/>
            <person name="Tang Y."/>
            <person name="Sivakumar S."/>
            <person name="Chen J.H.K."/>
            <person name="Teng J.L.L."/>
            <person name="Lau S.K.P."/>
            <person name="Wernery U."/>
            <person name="Woo P.C.Y."/>
        </authorList>
    </citation>
    <scope>NUCLEOTIDE SEQUENCE [LARGE SCALE GENOMIC DNA]</scope>
    <source>
        <strain evidence="4">UAE-HKU57</strain>
        <strain evidence="5">UAE-HKU58</strain>
    </source>
</reference>
<evidence type="ECO:0000259" key="1">
    <source>
        <dbReference type="Pfam" id="PF13304"/>
    </source>
</evidence>
<dbReference type="GO" id="GO:0016887">
    <property type="term" value="F:ATP hydrolysis activity"/>
    <property type="evidence" value="ECO:0007669"/>
    <property type="project" value="InterPro"/>
</dbReference>
<dbReference type="InterPro" id="IPR003959">
    <property type="entry name" value="ATPase_AAA_core"/>
</dbReference>
<dbReference type="Proteomes" id="UP000245059">
    <property type="component" value="Unassembled WGS sequence"/>
</dbReference>
<dbReference type="GO" id="GO:0005524">
    <property type="term" value="F:ATP binding"/>
    <property type="evidence" value="ECO:0007669"/>
    <property type="project" value="InterPro"/>
</dbReference>
<evidence type="ECO:0000313" key="4">
    <source>
        <dbReference type="Proteomes" id="UP000245059"/>
    </source>
</evidence>
<comment type="caution">
    <text evidence="2">The sequence shown here is derived from an EMBL/GenBank/DDBJ whole genome shotgun (WGS) entry which is preliminary data.</text>
</comment>
<sequence length="455" mass="53428">MLINFRLLNFLSFDTLNEFSLVKGKSRRHPEHLYKYKDVQLLKFSAIYGANGAGKSNLIKAFKFSKDFISNNNFPESSTQSYCRTKKKNKDLETSFEYEIIIDNKMYSYGFSILLSKKIIKKEWLYEITNSTENAIFTLDFENNDLLLDIDKLISNTNDKERLKIYINDFKSLSKSDCSLFLHFINKGKSSFDKKHAARILNLVYRWFSNKLEVISPSDTTNRGLTYLDENDDSIENFLKDFGTGINSIKITPISLDEMYKLESAEFIDFINDDINKHIDAIKKHKSNVDIDITAIMRTSKNLFSIKKIASQDIEYNVIKFTHYADNETYKLSEESDGTIRLLELYDVIKNKQDKIFIIDELDRSLHPNLTYNFVKMFLSLKNKSQLIVSTHEDRILDLNIMRRDEIWFVEKNDIGESKLYSLEQFKTRFDKDVMNAYLDGRYGSIPKFKFLNNY</sequence>
<dbReference type="SUPFAM" id="SSF52540">
    <property type="entry name" value="P-loop containing nucleoside triphosphate hydrolases"/>
    <property type="match status" value="1"/>
</dbReference>
<dbReference type="InterPro" id="IPR027417">
    <property type="entry name" value="P-loop_NTPase"/>
</dbReference>
<proteinExistence type="predicted"/>
<keyword evidence="5" id="KW-1185">Reference proteome</keyword>
<dbReference type="EMBL" id="QEWV01000005">
    <property type="protein sequence ID" value="PWD91722.1"/>
    <property type="molecule type" value="Genomic_DNA"/>
</dbReference>
<protein>
    <submittedName>
        <fullName evidence="2">Transporter</fullName>
    </submittedName>
</protein>